<dbReference type="Gene3D" id="2.40.160.20">
    <property type="match status" value="1"/>
</dbReference>
<evidence type="ECO:0000256" key="1">
    <source>
        <dbReference type="SAM" id="SignalP"/>
    </source>
</evidence>
<keyword evidence="1" id="KW-0732">Signal</keyword>
<feature type="signal peptide" evidence="1">
    <location>
        <begin position="1"/>
        <end position="20"/>
    </location>
</feature>
<evidence type="ECO:0000313" key="2">
    <source>
        <dbReference type="EMBL" id="KHT63477.1"/>
    </source>
</evidence>
<reference evidence="2 3" key="1">
    <citation type="submission" date="2014-12" db="EMBL/GenBank/DDBJ databases">
        <title>Genome sequencing of Photobacterium gaetbulicola AD005a.</title>
        <authorList>
            <person name="Adrian T.G.S."/>
            <person name="Chan K.G."/>
        </authorList>
    </citation>
    <scope>NUCLEOTIDE SEQUENCE [LARGE SCALE GENOMIC DNA]</scope>
    <source>
        <strain evidence="2 3">AD005a</strain>
    </source>
</reference>
<dbReference type="Proteomes" id="UP000031278">
    <property type="component" value="Unassembled WGS sequence"/>
</dbReference>
<dbReference type="InterPro" id="IPR011250">
    <property type="entry name" value="OMP/PagP_B-barrel"/>
</dbReference>
<dbReference type="RefSeq" id="WP_039461865.1">
    <property type="nucleotide sequence ID" value="NZ_JWLZ01000157.1"/>
</dbReference>
<sequence>MKPLSLIMVSAALLSGTVSAAEYETFVGAGISDGVMYNGGHQFEPNLRVGTVINEKHRVTGTYAYAADSRDSNMFASYDYLVSISDNQKWNWFIGGSAGYAVFKDAGNDWSLGAQTGVQYQINDKYSMEVGYRVIDTWDDWKDRNMSQLDSFYLAVDIKL</sequence>
<gene>
    <name evidence="2" type="ORF">RJ45_11735</name>
</gene>
<protein>
    <submittedName>
        <fullName evidence="2">Uncharacterized protein</fullName>
    </submittedName>
</protein>
<evidence type="ECO:0000313" key="3">
    <source>
        <dbReference type="Proteomes" id="UP000031278"/>
    </source>
</evidence>
<dbReference type="AlphaFoldDB" id="A0A0B9H3L1"/>
<feature type="chain" id="PRO_5002146677" evidence="1">
    <location>
        <begin position="21"/>
        <end position="160"/>
    </location>
</feature>
<dbReference type="SUPFAM" id="SSF56925">
    <property type="entry name" value="OMPA-like"/>
    <property type="match status" value="1"/>
</dbReference>
<comment type="caution">
    <text evidence="2">The sequence shown here is derived from an EMBL/GenBank/DDBJ whole genome shotgun (WGS) entry which is preliminary data.</text>
</comment>
<dbReference type="EMBL" id="JWLZ01000157">
    <property type="protein sequence ID" value="KHT63477.1"/>
    <property type="molecule type" value="Genomic_DNA"/>
</dbReference>
<proteinExistence type="predicted"/>
<name>A0A0B9H3L1_9GAMM</name>
<accession>A0A0B9H3L1</accession>
<organism evidence="2 3">
    <name type="scientific">Photobacterium gaetbulicola</name>
    <dbReference type="NCBI Taxonomy" id="1295392"/>
    <lineage>
        <taxon>Bacteria</taxon>
        <taxon>Pseudomonadati</taxon>
        <taxon>Pseudomonadota</taxon>
        <taxon>Gammaproteobacteria</taxon>
        <taxon>Vibrionales</taxon>
        <taxon>Vibrionaceae</taxon>
        <taxon>Photobacterium</taxon>
    </lineage>
</organism>